<feature type="region of interest" description="Disordered" evidence="1">
    <location>
        <begin position="160"/>
        <end position="302"/>
    </location>
</feature>
<sequence>MANNLRRATNTTTTTNKQNGGASTTNFGMDGLAVSYEIYRHSKKTSGSHPLKKVSRLSRSAVPETTPRQAKQKIPPPAPVQSPYHKLVMLTTAITKAVGQTLGEPNNKNPQSAYRQLIMQQQNHVEPLAHTLHEFVDTLQVGLSRELLCTTQVQDKAVEGGSVKGSSNKTTLKKSSKSKKSMTMSKSQTSSKKRGALEEESSKKLSATPKAQEKSNKRPNLGGDSSAAVNQSKLSLKQKRLSMEGKSSKKAKRVAEAATDENTEPKSLSSDKSRPKSKKTPSKTSLHVEKASSKSTDTIIID</sequence>
<feature type="region of interest" description="Disordered" evidence="1">
    <location>
        <begin position="1"/>
        <end position="26"/>
    </location>
</feature>
<reference evidence="2 3" key="1">
    <citation type="submission" date="2019-09" db="EMBL/GenBank/DDBJ databases">
        <authorList>
            <person name="Brejova B."/>
        </authorList>
    </citation>
    <scope>NUCLEOTIDE SEQUENCE [LARGE SCALE GENOMIC DNA]</scope>
</reference>
<organism evidence="2 3">
    <name type="scientific">Magnusiomyces paraingens</name>
    <dbReference type="NCBI Taxonomy" id="2606893"/>
    <lineage>
        <taxon>Eukaryota</taxon>
        <taxon>Fungi</taxon>
        <taxon>Dikarya</taxon>
        <taxon>Ascomycota</taxon>
        <taxon>Saccharomycotina</taxon>
        <taxon>Dipodascomycetes</taxon>
        <taxon>Dipodascales</taxon>
        <taxon>Dipodascaceae</taxon>
        <taxon>Magnusiomyces</taxon>
    </lineage>
</organism>
<feature type="region of interest" description="Disordered" evidence="1">
    <location>
        <begin position="42"/>
        <end position="82"/>
    </location>
</feature>
<feature type="compositionally biased region" description="Basic residues" evidence="1">
    <location>
        <begin position="42"/>
        <end position="56"/>
    </location>
</feature>
<feature type="compositionally biased region" description="Polar residues" evidence="1">
    <location>
        <begin position="17"/>
        <end position="26"/>
    </location>
</feature>
<feature type="compositionally biased region" description="Low complexity" evidence="1">
    <location>
        <begin position="181"/>
        <end position="190"/>
    </location>
</feature>
<dbReference type="Proteomes" id="UP000398389">
    <property type="component" value="Unassembled WGS sequence"/>
</dbReference>
<feature type="compositionally biased region" description="Basic residues" evidence="1">
    <location>
        <begin position="171"/>
        <end position="180"/>
    </location>
</feature>
<gene>
    <name evidence="2" type="ORF">SAPINGB_P004560</name>
</gene>
<evidence type="ECO:0000313" key="2">
    <source>
        <dbReference type="EMBL" id="VVT55365.1"/>
    </source>
</evidence>
<name>A0A5E8C2J9_9ASCO</name>
<proteinExistence type="predicted"/>
<feature type="compositionally biased region" description="Polar residues" evidence="1">
    <location>
        <begin position="293"/>
        <end position="302"/>
    </location>
</feature>
<dbReference type="AlphaFoldDB" id="A0A5E8C2J9"/>
<dbReference type="RefSeq" id="XP_031855166.1">
    <property type="nucleotide sequence ID" value="XM_031999275.1"/>
</dbReference>
<evidence type="ECO:0000256" key="1">
    <source>
        <dbReference type="SAM" id="MobiDB-lite"/>
    </source>
</evidence>
<keyword evidence="3" id="KW-1185">Reference proteome</keyword>
<protein>
    <submittedName>
        <fullName evidence="2">Uncharacterized protein</fullName>
    </submittedName>
</protein>
<evidence type="ECO:0000313" key="3">
    <source>
        <dbReference type="Proteomes" id="UP000398389"/>
    </source>
</evidence>
<dbReference type="EMBL" id="CABVLU010000003">
    <property type="protein sequence ID" value="VVT55365.1"/>
    <property type="molecule type" value="Genomic_DNA"/>
</dbReference>
<dbReference type="GeneID" id="43583375"/>
<accession>A0A5E8C2J9</accession>